<organism evidence="4 5">
    <name type="scientific">Catenuloplanes nepalensis</name>
    <dbReference type="NCBI Taxonomy" id="587533"/>
    <lineage>
        <taxon>Bacteria</taxon>
        <taxon>Bacillati</taxon>
        <taxon>Actinomycetota</taxon>
        <taxon>Actinomycetes</taxon>
        <taxon>Micromonosporales</taxon>
        <taxon>Micromonosporaceae</taxon>
        <taxon>Catenuloplanes</taxon>
    </lineage>
</organism>
<sequence length="131" mass="13137">MRVQVRGAGRVVGRGLAEGRDGRAAADLAALRSADLPAAGAVLFIAFVATLGGFGAWGSLIKRYGASTVAPFSMLLPFFGMGSAALFLGEPLYAQDVAGGLLVIGGVLLPFLVKPRPRAGAVAPAPIGSSS</sequence>
<dbReference type="InterPro" id="IPR000620">
    <property type="entry name" value="EamA_dom"/>
</dbReference>
<dbReference type="InterPro" id="IPR037185">
    <property type="entry name" value="EmrE-like"/>
</dbReference>
<evidence type="ECO:0000256" key="2">
    <source>
        <dbReference type="SAM" id="Phobius"/>
    </source>
</evidence>
<keyword evidence="2" id="KW-0472">Membrane</keyword>
<comment type="caution">
    <text evidence="4">The sequence shown here is derived from an EMBL/GenBank/DDBJ whole genome shotgun (WGS) entry which is preliminary data.</text>
</comment>
<feature type="transmembrane region" description="Helical" evidence="2">
    <location>
        <begin position="69"/>
        <end position="87"/>
    </location>
</feature>
<evidence type="ECO:0000259" key="3">
    <source>
        <dbReference type="Pfam" id="PF00892"/>
    </source>
</evidence>
<protein>
    <submittedName>
        <fullName evidence="4">Drug/metabolite transporter (DMT)-like permease</fullName>
    </submittedName>
</protein>
<evidence type="ECO:0000313" key="5">
    <source>
        <dbReference type="Proteomes" id="UP001240984"/>
    </source>
</evidence>
<dbReference type="SUPFAM" id="SSF103481">
    <property type="entry name" value="Multidrug resistance efflux transporter EmrE"/>
    <property type="match status" value="1"/>
</dbReference>
<keyword evidence="2" id="KW-1133">Transmembrane helix</keyword>
<proteinExistence type="inferred from homology"/>
<name>A0ABT9MKQ6_9ACTN</name>
<feature type="domain" description="EamA" evidence="3">
    <location>
        <begin position="37"/>
        <end position="109"/>
    </location>
</feature>
<keyword evidence="5" id="KW-1185">Reference proteome</keyword>
<evidence type="ECO:0000256" key="1">
    <source>
        <dbReference type="ARBA" id="ARBA00007362"/>
    </source>
</evidence>
<comment type="similarity">
    <text evidence="1">Belongs to the EamA transporter family.</text>
</comment>
<accession>A0ABT9MKQ6</accession>
<evidence type="ECO:0000313" key="4">
    <source>
        <dbReference type="EMBL" id="MDP9791999.1"/>
    </source>
</evidence>
<reference evidence="4 5" key="1">
    <citation type="submission" date="2023-07" db="EMBL/GenBank/DDBJ databases">
        <title>Sequencing the genomes of 1000 actinobacteria strains.</title>
        <authorList>
            <person name="Klenk H.-P."/>
        </authorList>
    </citation>
    <scope>NUCLEOTIDE SEQUENCE [LARGE SCALE GENOMIC DNA]</scope>
    <source>
        <strain evidence="4 5">DSM 44710</strain>
    </source>
</reference>
<feature type="transmembrane region" description="Helical" evidence="2">
    <location>
        <begin position="93"/>
        <end position="113"/>
    </location>
</feature>
<dbReference type="RefSeq" id="WP_306826924.1">
    <property type="nucleotide sequence ID" value="NZ_JAUSRA010000001.1"/>
</dbReference>
<feature type="transmembrane region" description="Helical" evidence="2">
    <location>
        <begin position="38"/>
        <end position="57"/>
    </location>
</feature>
<dbReference type="Proteomes" id="UP001240984">
    <property type="component" value="Unassembled WGS sequence"/>
</dbReference>
<gene>
    <name evidence="4" type="ORF">J2S43_000511</name>
</gene>
<dbReference type="EMBL" id="JAUSRA010000001">
    <property type="protein sequence ID" value="MDP9791999.1"/>
    <property type="molecule type" value="Genomic_DNA"/>
</dbReference>
<keyword evidence="2" id="KW-0812">Transmembrane</keyword>
<dbReference type="Pfam" id="PF00892">
    <property type="entry name" value="EamA"/>
    <property type="match status" value="1"/>
</dbReference>